<keyword evidence="13 18" id="KW-0675">Receptor</keyword>
<dbReference type="PROSITE" id="PS00107">
    <property type="entry name" value="PROTEIN_KINASE_ATP"/>
    <property type="match status" value="1"/>
</dbReference>
<name>A0A6L2Q3T7_COPFO</name>
<keyword evidence="3" id="KW-0808">Transferase</keyword>
<dbReference type="InterPro" id="IPR011009">
    <property type="entry name" value="Kinase-like_dom_sf"/>
</dbReference>
<dbReference type="FunFam" id="3.30.200.20:FF:000117">
    <property type="entry name" value="Tyrosine-protein kinase receptor"/>
    <property type="match status" value="1"/>
</dbReference>
<keyword evidence="8 17" id="KW-0067">ATP-binding</keyword>
<dbReference type="GO" id="GO:0005886">
    <property type="term" value="C:plasma membrane"/>
    <property type="evidence" value="ECO:0007669"/>
    <property type="project" value="UniProtKB-SubCell"/>
</dbReference>
<evidence type="ECO:0000256" key="4">
    <source>
        <dbReference type="ARBA" id="ARBA00022692"/>
    </source>
</evidence>
<organism evidence="24 25">
    <name type="scientific">Coptotermes formosanus</name>
    <name type="common">Formosan subterranean termite</name>
    <dbReference type="NCBI Taxonomy" id="36987"/>
    <lineage>
        <taxon>Eukaryota</taxon>
        <taxon>Metazoa</taxon>
        <taxon>Ecdysozoa</taxon>
        <taxon>Arthropoda</taxon>
        <taxon>Hexapoda</taxon>
        <taxon>Insecta</taxon>
        <taxon>Pterygota</taxon>
        <taxon>Neoptera</taxon>
        <taxon>Polyneoptera</taxon>
        <taxon>Dictyoptera</taxon>
        <taxon>Blattodea</taxon>
        <taxon>Blattoidea</taxon>
        <taxon>Termitoidae</taxon>
        <taxon>Rhinotermitidae</taxon>
        <taxon>Coptotermes</taxon>
    </lineage>
</organism>
<dbReference type="Gene3D" id="1.10.510.10">
    <property type="entry name" value="Transferase(Phosphotransferase) domain 1"/>
    <property type="match status" value="1"/>
</dbReference>
<dbReference type="Gene3D" id="2.60.120.200">
    <property type="match status" value="2"/>
</dbReference>
<dbReference type="PROSITE" id="PS00109">
    <property type="entry name" value="PROTEIN_KINASE_TYR"/>
    <property type="match status" value="1"/>
</dbReference>
<dbReference type="PROSITE" id="PS50011">
    <property type="entry name" value="PROTEIN_KINASE_DOM"/>
    <property type="match status" value="1"/>
</dbReference>
<dbReference type="FunFam" id="2.60.120.200:FF:000193">
    <property type="entry name" value="Tyrosine-protein kinase receptor"/>
    <property type="match status" value="1"/>
</dbReference>
<feature type="compositionally biased region" description="Low complexity" evidence="20">
    <location>
        <begin position="1366"/>
        <end position="1385"/>
    </location>
</feature>
<dbReference type="PANTHER" id="PTHR24416:SF604">
    <property type="entry name" value="RECEPTOR PROTEIN-TYROSINE KINASE"/>
    <property type="match status" value="1"/>
</dbReference>
<feature type="region of interest" description="Disordered" evidence="20">
    <location>
        <begin position="1323"/>
        <end position="1391"/>
    </location>
</feature>
<comment type="caution">
    <text evidence="16">Lacks conserved residue(s) required for the propagation of feature annotation.</text>
</comment>
<feature type="disulfide bond" evidence="16">
    <location>
        <begin position="301"/>
        <end position="319"/>
    </location>
</feature>
<protein>
    <recommendedName>
        <fullName evidence="18">Tyrosine-protein kinase receptor</fullName>
        <ecNumber evidence="18">2.7.10.1</ecNumber>
    </recommendedName>
</protein>
<comment type="caution">
    <text evidence="24">The sequence shown here is derived from an EMBL/GenBank/DDBJ whole genome shotgun (WGS) entry which is preliminary data.</text>
</comment>
<evidence type="ECO:0000256" key="7">
    <source>
        <dbReference type="ARBA" id="ARBA00022777"/>
    </source>
</evidence>
<feature type="domain" description="Protein kinase" evidence="22">
    <location>
        <begin position="981"/>
        <end position="1257"/>
    </location>
</feature>
<evidence type="ECO:0000256" key="14">
    <source>
        <dbReference type="ARBA" id="ARBA00023180"/>
    </source>
</evidence>
<evidence type="ECO:0000256" key="12">
    <source>
        <dbReference type="ARBA" id="ARBA00023157"/>
    </source>
</evidence>
<dbReference type="Pfam" id="PF07714">
    <property type="entry name" value="PK_Tyr_Ser-Thr"/>
    <property type="match status" value="1"/>
</dbReference>
<feature type="compositionally biased region" description="Polar residues" evidence="20">
    <location>
        <begin position="1323"/>
        <end position="1358"/>
    </location>
</feature>
<evidence type="ECO:0000256" key="13">
    <source>
        <dbReference type="ARBA" id="ARBA00023170"/>
    </source>
</evidence>
<dbReference type="Pfam" id="PF00629">
    <property type="entry name" value="MAM"/>
    <property type="match status" value="2"/>
</dbReference>
<feature type="transmembrane region" description="Helical" evidence="21">
    <location>
        <begin position="110"/>
        <end position="128"/>
    </location>
</feature>
<dbReference type="Pfam" id="PF12810">
    <property type="entry name" value="ALK_LTK_GRD"/>
    <property type="match status" value="1"/>
</dbReference>
<evidence type="ECO:0000256" key="15">
    <source>
        <dbReference type="ARBA" id="ARBA00051243"/>
    </source>
</evidence>
<keyword evidence="10 21" id="KW-0472">Membrane</keyword>
<dbReference type="InterPro" id="IPR002172">
    <property type="entry name" value="LDrepeatLR_classA_rpt"/>
</dbReference>
<keyword evidence="7" id="KW-0418">Kinase</keyword>
<evidence type="ECO:0000256" key="11">
    <source>
        <dbReference type="ARBA" id="ARBA00023137"/>
    </source>
</evidence>
<dbReference type="PROSITE" id="PS50068">
    <property type="entry name" value="LDLRA_2"/>
    <property type="match status" value="1"/>
</dbReference>
<evidence type="ECO:0000256" key="5">
    <source>
        <dbReference type="ARBA" id="ARBA00022729"/>
    </source>
</evidence>
<keyword evidence="9 21" id="KW-1133">Transmembrane helix</keyword>
<dbReference type="InterPro" id="IPR020635">
    <property type="entry name" value="Tyr_kinase_cat_dom"/>
</dbReference>
<sequence>MQKAVKSGTTAETSLSWELRFGLLCRSFHLKTEFRKSKERMKLNCKRNTLQKQNARKRNQMSEKRLKGRRKCKRMLTPDNLRCLNTCVSSLTGNNTTRTRIMRQKVSKKGRMMFLIVALVVFLLQPFSSNTERSDTSCDFESSCSWHWRPGIPHGFRLVTGKEAGHPPVDARNNSLGHFLLLSTEGHGEVHIRSPMFTGTQQPQCALEVWLFMSNMSRSTVRLVSDSNPQVIMKEIRGNSYERWEKYRYKIGPIRRNFSVILEVVTDEAAPAVMALDNLRLVDCFNDAPPSKSNAAYMFWCSNNVSINRQYVCDLRKDCPEGEDEEQDCDKLPSYSHCTFEDDLCGWTEKKMTWLRQNGSHASGPNVDHTYHNASGVYLYVKMSATDMGSGPILESPIFHPPPCYHSGNNQLYSNSCTIRFHYFAYGVHSAGLELNVVEMQPHQNKTTTLFWFFGGRGQEWIRSVNTLPNITHRYFLQFHAKKSYKPGFMAVDDLSMSPECFGFGVPANVSDGYVYNKTFCYQVDEEIHQDFVNKTVFSITTCGAKGQEGPTTENCFKEYKYSATNVTVLDTAPWAGMQRWTVPEGGYYTIIAKGASGGLGPNGGSSSGAIVRTVVELHRGQHLYVLVGQEGSSACKDLSSGTCARSKPSPSTGSSFIRIRTLSQEKSSLNRVVPLNFTHRGGGGGGGTFVFLVNQDNESVPLVVASGGGGLSHSRSKDDGCQHGHGLNASRLDMTGKEFVELVAGAGGGWRNNSAMEVQMETGRALLDSGIGGTACYKEPTGAGAGGFGGGGGGCAAGGGGGGFAGGNAWSEPTRNGEGGYSYVRTEILSDIKTDQHHGPGMVLIIPGLDKACNCDYRCVALDEFRSDVQCICPDNWMLAADNTSCILPPEPPITYIVGLMGTAAVLVLGLAFLCCCLYNRYQCKNTATVRQRRIRGTELPLNRLTEPSDSMVTESNPTYEFGGWTYTIRDLKDIPREQLRLVKALGQGAFGEVYQGFFRNRVGDAVEMPVAVKTLPELSTQQAESDFLMEALIMSKFNHPNVVHFIGVCFEEHPRFIVLELLAGGDLKKFLRESRPKPKQPSPLTMKDLLMCAMDVAKGCRYLEQHHFIHRDIAARNCLLTTKGPGRVVKIADFGMARDIYRGDYYRKGGTTMLPIKWMPPEAFLDGIFTSKTDVWSYGILLWEVMSLGYIPYPGCANTEVMELVRRGGRLECPGHCPGPVYGIMTQCWHPNPDERPGFSTILERLGYCMQDPDVINARLPVFHRSPSAERDATTKRPAAKDSSCLKVQQATEYLVPLLGSGARELPSSPSTSSVAKLLPANSTSDQETVSVLPESKSTQPLLEEASSNSSGSTDGLATVGTVGSLNKGPPNSNNNNNNNNNNHPKHNKLKVSLSLDPAALAHQPIPYLNVNMTPSHIMKNEVESQGHPFTVQAAGSRNLLSE</sequence>
<proteinExistence type="inferred from homology"/>
<dbReference type="PRINTS" id="PR00109">
    <property type="entry name" value="TYRKINASE"/>
</dbReference>
<evidence type="ECO:0000256" key="16">
    <source>
        <dbReference type="PROSITE-ProRule" id="PRU00124"/>
    </source>
</evidence>
<evidence type="ECO:0000256" key="20">
    <source>
        <dbReference type="SAM" id="MobiDB-lite"/>
    </source>
</evidence>
<comment type="catalytic activity">
    <reaction evidence="15 18">
        <text>L-tyrosyl-[protein] + ATP = O-phospho-L-tyrosyl-[protein] + ADP + H(+)</text>
        <dbReference type="Rhea" id="RHEA:10596"/>
        <dbReference type="Rhea" id="RHEA-COMP:10136"/>
        <dbReference type="Rhea" id="RHEA-COMP:20101"/>
        <dbReference type="ChEBI" id="CHEBI:15378"/>
        <dbReference type="ChEBI" id="CHEBI:30616"/>
        <dbReference type="ChEBI" id="CHEBI:46858"/>
        <dbReference type="ChEBI" id="CHEBI:61978"/>
        <dbReference type="ChEBI" id="CHEBI:456216"/>
        <dbReference type="EC" id="2.7.10.1"/>
    </reaction>
</comment>
<evidence type="ECO:0000256" key="17">
    <source>
        <dbReference type="PROSITE-ProRule" id="PRU10141"/>
    </source>
</evidence>
<evidence type="ECO:0000256" key="3">
    <source>
        <dbReference type="ARBA" id="ARBA00022679"/>
    </source>
</evidence>
<feature type="binding site" evidence="17">
    <location>
        <position position="1015"/>
    </location>
    <ligand>
        <name>ATP</name>
        <dbReference type="ChEBI" id="CHEBI:30616"/>
    </ligand>
</feature>
<evidence type="ECO:0000256" key="1">
    <source>
        <dbReference type="ARBA" id="ARBA00004251"/>
    </source>
</evidence>
<dbReference type="EC" id="2.7.10.1" evidence="18"/>
<keyword evidence="19" id="KW-0175">Coiled coil</keyword>
<keyword evidence="11" id="KW-0829">Tyrosine-protein kinase</keyword>
<dbReference type="Gene3D" id="4.10.400.10">
    <property type="entry name" value="Low-density Lipoprotein Receptor"/>
    <property type="match status" value="1"/>
</dbReference>
<evidence type="ECO:0000313" key="25">
    <source>
        <dbReference type="Proteomes" id="UP000502823"/>
    </source>
</evidence>
<reference evidence="25" key="1">
    <citation type="submission" date="2020-01" db="EMBL/GenBank/DDBJ databases">
        <title>Draft genome sequence of the Termite Coptotermes fromosanus.</title>
        <authorList>
            <person name="Itakura S."/>
            <person name="Yosikawa Y."/>
            <person name="Umezawa K."/>
        </authorList>
    </citation>
    <scope>NUCLEOTIDE SEQUENCE [LARGE SCALE GENOMIC DNA]</scope>
</reference>
<dbReference type="OrthoDB" id="73209at2759"/>
<keyword evidence="14" id="KW-0325">Glycoprotein</keyword>
<keyword evidence="2" id="KW-1003">Cell membrane</keyword>
<dbReference type="InterPro" id="IPR000998">
    <property type="entry name" value="MAM_dom"/>
</dbReference>
<dbReference type="InterPro" id="IPR001245">
    <property type="entry name" value="Ser-Thr/Tyr_kinase_cat_dom"/>
</dbReference>
<dbReference type="CDD" id="cd06263">
    <property type="entry name" value="MAM"/>
    <property type="match status" value="2"/>
</dbReference>
<keyword evidence="4 18" id="KW-0812">Transmembrane</keyword>
<dbReference type="GO" id="GO:0005524">
    <property type="term" value="F:ATP binding"/>
    <property type="evidence" value="ECO:0007669"/>
    <property type="project" value="UniProtKB-UniRule"/>
</dbReference>
<dbReference type="InParanoid" id="A0A6L2Q3T7"/>
<comment type="subcellular location">
    <subcellularLocation>
        <location evidence="1">Cell membrane</location>
        <topology evidence="1">Single-pass type I membrane protein</topology>
    </subcellularLocation>
</comment>
<evidence type="ECO:0000259" key="23">
    <source>
        <dbReference type="PROSITE" id="PS50060"/>
    </source>
</evidence>
<evidence type="ECO:0000256" key="19">
    <source>
        <dbReference type="SAM" id="Coils"/>
    </source>
</evidence>
<dbReference type="GO" id="GO:0004714">
    <property type="term" value="F:transmembrane receptor protein tyrosine kinase activity"/>
    <property type="evidence" value="ECO:0007669"/>
    <property type="project" value="UniProtKB-EC"/>
</dbReference>
<feature type="non-terminal residue" evidence="24">
    <location>
        <position position="1445"/>
    </location>
</feature>
<dbReference type="InterPro" id="IPR036055">
    <property type="entry name" value="LDL_receptor-like_sf"/>
</dbReference>
<evidence type="ECO:0000256" key="9">
    <source>
        <dbReference type="ARBA" id="ARBA00022989"/>
    </source>
</evidence>
<dbReference type="PANTHER" id="PTHR24416">
    <property type="entry name" value="TYROSINE-PROTEIN KINASE RECEPTOR"/>
    <property type="match status" value="1"/>
</dbReference>
<dbReference type="InterPro" id="IPR013320">
    <property type="entry name" value="ConA-like_dom_sf"/>
</dbReference>
<keyword evidence="6 17" id="KW-0547">Nucleotide-binding</keyword>
<feature type="coiled-coil region" evidence="19">
    <location>
        <begin position="40"/>
        <end position="67"/>
    </location>
</feature>
<evidence type="ECO:0000256" key="18">
    <source>
        <dbReference type="RuleBase" id="RU000312"/>
    </source>
</evidence>
<dbReference type="InterPro" id="IPR008266">
    <property type="entry name" value="Tyr_kinase_AS"/>
</dbReference>
<accession>A0A6L2Q3T7</accession>
<dbReference type="CDD" id="cd05036">
    <property type="entry name" value="PTKc_ALK_LTK"/>
    <property type="match status" value="1"/>
</dbReference>
<dbReference type="PROSITE" id="PS00239">
    <property type="entry name" value="RECEPTOR_TYR_KIN_II"/>
    <property type="match status" value="1"/>
</dbReference>
<dbReference type="SMART" id="SM00137">
    <property type="entry name" value="MAM"/>
    <property type="match status" value="2"/>
</dbReference>
<dbReference type="PROSITE" id="PS50060">
    <property type="entry name" value="MAM_2"/>
    <property type="match status" value="2"/>
</dbReference>
<dbReference type="SMART" id="SM00219">
    <property type="entry name" value="TyrKc"/>
    <property type="match status" value="1"/>
</dbReference>
<keyword evidence="18" id="KW-0597">Phosphoprotein</keyword>
<dbReference type="SUPFAM" id="SSF57424">
    <property type="entry name" value="LDL receptor-like module"/>
    <property type="match status" value="1"/>
</dbReference>
<evidence type="ECO:0000256" key="8">
    <source>
        <dbReference type="ARBA" id="ARBA00022840"/>
    </source>
</evidence>
<evidence type="ECO:0000313" key="24">
    <source>
        <dbReference type="EMBL" id="GFG39571.1"/>
    </source>
</evidence>
<dbReference type="SUPFAM" id="SSF56112">
    <property type="entry name" value="Protein kinase-like (PK-like)"/>
    <property type="match status" value="1"/>
</dbReference>
<evidence type="ECO:0000256" key="21">
    <source>
        <dbReference type="SAM" id="Phobius"/>
    </source>
</evidence>
<dbReference type="InterPro" id="IPR000719">
    <property type="entry name" value="Prot_kinase_dom"/>
</dbReference>
<evidence type="ECO:0000256" key="6">
    <source>
        <dbReference type="ARBA" id="ARBA00022741"/>
    </source>
</evidence>
<dbReference type="EMBL" id="BLKM01000907">
    <property type="protein sequence ID" value="GFG39571.1"/>
    <property type="molecule type" value="Genomic_DNA"/>
</dbReference>
<dbReference type="GO" id="GO:0045664">
    <property type="term" value="P:regulation of neuron differentiation"/>
    <property type="evidence" value="ECO:0007669"/>
    <property type="project" value="TreeGrafter"/>
</dbReference>
<dbReference type="InterPro" id="IPR002011">
    <property type="entry name" value="Tyr_kinase_rcpt_2_CS"/>
</dbReference>
<dbReference type="Gene3D" id="3.30.200.20">
    <property type="entry name" value="Phosphorylase Kinase, domain 1"/>
    <property type="match status" value="1"/>
</dbReference>
<gene>
    <name evidence="24" type="ORF">Cfor_01001</name>
</gene>
<feature type="domain" description="MAM" evidence="23">
    <location>
        <begin position="336"/>
        <end position="503"/>
    </location>
</feature>
<keyword evidence="5" id="KW-0732">Signal</keyword>
<feature type="domain" description="MAM" evidence="23">
    <location>
        <begin position="136"/>
        <end position="286"/>
    </location>
</feature>
<keyword evidence="12 16" id="KW-1015">Disulfide bond</keyword>
<dbReference type="InterPro" id="IPR017441">
    <property type="entry name" value="Protein_kinase_ATP_BS"/>
</dbReference>
<dbReference type="InterPro" id="IPR050122">
    <property type="entry name" value="RTK"/>
</dbReference>
<dbReference type="CDD" id="cd00112">
    <property type="entry name" value="LDLa"/>
    <property type="match status" value="1"/>
</dbReference>
<dbReference type="SUPFAM" id="SSF49899">
    <property type="entry name" value="Concanavalin A-like lectins/glucanases"/>
    <property type="match status" value="2"/>
</dbReference>
<keyword evidence="25" id="KW-1185">Reference proteome</keyword>
<comment type="similarity">
    <text evidence="18">Belongs to the protein kinase superfamily. Tyr protein kinase family. Insulin receptor subfamily.</text>
</comment>
<dbReference type="GO" id="GO:0043235">
    <property type="term" value="C:receptor complex"/>
    <property type="evidence" value="ECO:0007669"/>
    <property type="project" value="TreeGrafter"/>
</dbReference>
<dbReference type="FunCoup" id="A0A6L2Q3T7">
    <property type="interactions" value="14"/>
</dbReference>
<evidence type="ECO:0000256" key="10">
    <source>
        <dbReference type="ARBA" id="ARBA00023136"/>
    </source>
</evidence>
<dbReference type="Proteomes" id="UP000502823">
    <property type="component" value="Unassembled WGS sequence"/>
</dbReference>
<dbReference type="GO" id="GO:0007169">
    <property type="term" value="P:cell surface receptor protein tyrosine kinase signaling pathway"/>
    <property type="evidence" value="ECO:0007669"/>
    <property type="project" value="InterPro"/>
</dbReference>
<evidence type="ECO:0000259" key="22">
    <source>
        <dbReference type="PROSITE" id="PS50011"/>
    </source>
</evidence>
<evidence type="ECO:0000256" key="2">
    <source>
        <dbReference type="ARBA" id="ARBA00022475"/>
    </source>
</evidence>
<dbReference type="InterPro" id="IPR055163">
    <property type="entry name" value="ALK/LTK-like_GRD"/>
</dbReference>
<dbReference type="FunFam" id="1.10.510.10:FF:000113">
    <property type="entry name" value="Tyrosine-protein kinase receptor"/>
    <property type="match status" value="1"/>
</dbReference>